<name>V4TGD0_9HYPH</name>
<evidence type="ECO:0000313" key="2">
    <source>
        <dbReference type="Proteomes" id="UP000017819"/>
    </source>
</evidence>
<accession>V4TGD0</accession>
<dbReference type="Proteomes" id="UP000017819">
    <property type="component" value="Unassembled WGS sequence"/>
</dbReference>
<sequence>MDFEPWQHEPDEWKPPSNEEWARLANPYLVSVRMAWLTLFKTKPELMEMIAGMDREGIFEPYGNGIRESIDFFKAFLAVLEAAEARIICAGLSLGDEEDSTKNRR</sequence>
<dbReference type="AlphaFoldDB" id="V4TGD0"/>
<evidence type="ECO:0000313" key="1">
    <source>
        <dbReference type="EMBL" id="ESR25173.1"/>
    </source>
</evidence>
<protein>
    <submittedName>
        <fullName evidence="1">Uncharacterized protein</fullName>
    </submittedName>
</protein>
<comment type="caution">
    <text evidence="1">The sequence shown here is derived from an EMBL/GenBank/DDBJ whole genome shotgun (WGS) entry which is preliminary data.</text>
</comment>
<gene>
    <name evidence="1" type="ORF">N177_1919</name>
</gene>
<organism evidence="1 2">
    <name type="scientific">Lutibaculum baratangense AMV1</name>
    <dbReference type="NCBI Taxonomy" id="631454"/>
    <lineage>
        <taxon>Bacteria</taxon>
        <taxon>Pseudomonadati</taxon>
        <taxon>Pseudomonadota</taxon>
        <taxon>Alphaproteobacteria</taxon>
        <taxon>Hyphomicrobiales</taxon>
        <taxon>Tepidamorphaceae</taxon>
        <taxon>Lutibaculum</taxon>
    </lineage>
</organism>
<keyword evidence="2" id="KW-1185">Reference proteome</keyword>
<proteinExistence type="predicted"/>
<dbReference type="EMBL" id="AWXZ01000025">
    <property type="protein sequence ID" value="ESR25173.1"/>
    <property type="molecule type" value="Genomic_DNA"/>
</dbReference>
<reference evidence="1 2" key="1">
    <citation type="journal article" date="2014" name="Genome Announc.">
        <title>Draft Genome Sequence of Lutibaculum baratangense Strain AMV1T, Isolated from a Mud Volcano in Andamans, India.</title>
        <authorList>
            <person name="Singh A."/>
            <person name="Sreenivas A."/>
            <person name="Sathyanarayana Reddy G."/>
            <person name="Pinnaka A.K."/>
            <person name="Shivaji S."/>
        </authorList>
    </citation>
    <scope>NUCLEOTIDE SEQUENCE [LARGE SCALE GENOMIC DNA]</scope>
    <source>
        <strain evidence="1 2">AMV1</strain>
    </source>
</reference>